<name>A0A0C5C5T6_HEYCO</name>
<dbReference type="AlphaFoldDB" id="A0A0C5C5T6"/>
<dbReference type="Proteomes" id="UP000032024">
    <property type="component" value="Chromosome"/>
</dbReference>
<gene>
    <name evidence="2" type="ORF">B4099_0401</name>
    <name evidence="1" type="ORF">SB48_HM08orf04607</name>
</gene>
<dbReference type="EMBL" id="CP010525">
    <property type="protein sequence ID" value="AJO23678.1"/>
    <property type="molecule type" value="Genomic_DNA"/>
</dbReference>
<keyword evidence="3" id="KW-1185">Reference proteome</keyword>
<accession>A0A0C5C5T6</accession>
<reference evidence="3" key="2">
    <citation type="submission" date="2015-01" db="EMBL/GenBank/DDBJ databases">
        <title>Comparative genome analysis of Bacillus coagulans HM-08, Clostridium butyricum HM-68, Bacillus subtilis HM-66 and Bacillus paralicheniformis BL-09.</title>
        <authorList>
            <person name="Zhang H."/>
        </authorList>
    </citation>
    <scope>NUCLEOTIDE SEQUENCE [LARGE SCALE GENOMIC DNA]</scope>
    <source>
        <strain evidence="3">HM-08</strain>
    </source>
</reference>
<organism evidence="2 4">
    <name type="scientific">Heyndrickxia coagulans</name>
    <name type="common">Weizmannia coagulans</name>
    <dbReference type="NCBI Taxonomy" id="1398"/>
    <lineage>
        <taxon>Bacteria</taxon>
        <taxon>Bacillati</taxon>
        <taxon>Bacillota</taxon>
        <taxon>Bacilli</taxon>
        <taxon>Bacillales</taxon>
        <taxon>Bacillaceae</taxon>
        <taxon>Heyndrickxia</taxon>
    </lineage>
</organism>
<sequence length="43" mass="5045">MAKLCGFSIRGMMNVFKNAERIFKYTNEKRKNTKIFLLPPHGN</sequence>
<reference evidence="2 4" key="3">
    <citation type="submission" date="2016-01" db="EMBL/GenBank/DDBJ databases">
        <title>Genome Sequences of Twelve Sporeforming Bacillus Species Isolated from Foods.</title>
        <authorList>
            <person name="Berendsen E.M."/>
            <person name="Wells-Bennik M.H."/>
            <person name="Krawcyk A.O."/>
            <person name="De Jong A."/>
            <person name="Holsappel S."/>
            <person name="Eijlander R.T."/>
            <person name="Kuipers O.P."/>
        </authorList>
    </citation>
    <scope>NUCLEOTIDE SEQUENCE [LARGE SCALE GENOMIC DNA]</scope>
    <source>
        <strain evidence="2 4">B4099</strain>
    </source>
</reference>
<dbReference type="Proteomes" id="UP000075304">
    <property type="component" value="Unassembled WGS sequence"/>
</dbReference>
<proteinExistence type="predicted"/>
<dbReference type="EMBL" id="LQYI01000066">
    <property type="protein sequence ID" value="KYC67676.1"/>
    <property type="molecule type" value="Genomic_DNA"/>
</dbReference>
<evidence type="ECO:0000313" key="3">
    <source>
        <dbReference type="Proteomes" id="UP000032024"/>
    </source>
</evidence>
<reference evidence="1" key="1">
    <citation type="submission" date="2015-01" db="EMBL/GenBank/DDBJ databases">
        <title>Comparative genome analysis of Bacillus coagulans HM-08, Clostridium butyricum HM-68, Bacillus subtilis HM-66 and Bacillus licheniformis BL-09.</title>
        <authorList>
            <person name="Zhang H."/>
        </authorList>
    </citation>
    <scope>NUCLEOTIDE SEQUENCE [LARGE SCALE GENOMIC DNA]</scope>
    <source>
        <strain evidence="1">HM-08</strain>
    </source>
</reference>
<evidence type="ECO:0000313" key="2">
    <source>
        <dbReference type="EMBL" id="KYC67676.1"/>
    </source>
</evidence>
<evidence type="ECO:0000313" key="1">
    <source>
        <dbReference type="EMBL" id="AJO23678.1"/>
    </source>
</evidence>
<evidence type="ECO:0000313" key="4">
    <source>
        <dbReference type="Proteomes" id="UP000075304"/>
    </source>
</evidence>
<protein>
    <submittedName>
        <fullName evidence="2">Uncharacterized protein</fullName>
    </submittedName>
</protein>